<dbReference type="SUPFAM" id="SSF54928">
    <property type="entry name" value="RNA-binding domain, RBD"/>
    <property type="match status" value="1"/>
</dbReference>
<organism evidence="4">
    <name type="scientific">Thelazia callipaeda</name>
    <name type="common">Oriental eyeworm</name>
    <name type="synonym">Parasitic nematode</name>
    <dbReference type="NCBI Taxonomy" id="103827"/>
    <lineage>
        <taxon>Eukaryota</taxon>
        <taxon>Metazoa</taxon>
        <taxon>Ecdysozoa</taxon>
        <taxon>Nematoda</taxon>
        <taxon>Chromadorea</taxon>
        <taxon>Rhabditida</taxon>
        <taxon>Spirurina</taxon>
        <taxon>Spiruromorpha</taxon>
        <taxon>Thelazioidea</taxon>
        <taxon>Thelaziidae</taxon>
        <taxon>Thelazia</taxon>
    </lineage>
</organism>
<evidence type="ECO:0000256" key="1">
    <source>
        <dbReference type="SAM" id="MobiDB-lite"/>
    </source>
</evidence>
<reference evidence="4" key="1">
    <citation type="submission" date="2017-02" db="UniProtKB">
        <authorList>
            <consortium name="WormBaseParasite"/>
        </authorList>
    </citation>
    <scope>IDENTIFICATION</scope>
</reference>
<dbReference type="OrthoDB" id="5877007at2759"/>
<dbReference type="Proteomes" id="UP000276776">
    <property type="component" value="Unassembled WGS sequence"/>
</dbReference>
<accession>A0A0N5D430</accession>
<gene>
    <name evidence="2" type="ORF">TCLT_LOCUS7698</name>
</gene>
<evidence type="ECO:0000313" key="3">
    <source>
        <dbReference type="Proteomes" id="UP000276776"/>
    </source>
</evidence>
<dbReference type="STRING" id="103827.A0A0N5D430"/>
<sequence length="642" mass="73082">MTEALNSNPITAFPASVVVDANVDISTPVYAATALKQDVSALCNDNKSLPVAKKEDENGGAFTFIIEVEKMHESFGGRNIKWKASGRESDTGIVSTVMENLEDTAATNLNEEIDDDQLMKKILMEDYYKSLPIDWDGAPEFQWRLCKDESDKCLVIFENVLSSDTQNPWFYTTLLHCKKVVKVFPLSAGKIEADFNHLYGRIEAYFQSDHPIAYCAVNNLVHIRTGAHRLKIYLPQTKWVKKYQEILESRLGRIREPIESMRYLIIKPVGNQVTEKEIRETCFKNYPIESVRFEKDFRGVRMAILLFPSTREAVAAHFNNDFVSFGSSTSSENYVKVYFPTVDFHGWDRIIVPTPETDMYCLLTYKEFLATIQTRKSEYERGAGILQNVETNQIESSATEIVSVEKKLLGRNHSVKAKNSKSQSCHHRGQNCCEGIKPAEKNIEVKNSFLKPSGPQRNSIPVVSRRITEDDESGPSRKRKRTGRFGRQTFTHSNNFRSVPMYPAPPVLRFGGGYRKQFWRRPHHSNPLSFIPPVLHSYDHVDVRRRKPRSNGPVVGDLTPPQLYPVSLTGILERRPGMNVHDQLFHQNKAFNNLANNLMQKTADYMRRLETGSYAAQMLSSNAAFLASYNTIRMPVWAAPST</sequence>
<reference evidence="2 3" key="2">
    <citation type="submission" date="2018-11" db="EMBL/GenBank/DDBJ databases">
        <authorList>
            <consortium name="Pathogen Informatics"/>
        </authorList>
    </citation>
    <scope>NUCLEOTIDE SEQUENCE [LARGE SCALE GENOMIC DNA]</scope>
</reference>
<dbReference type="EMBL" id="UYYF01004536">
    <property type="protein sequence ID" value="VDN05180.1"/>
    <property type="molecule type" value="Genomic_DNA"/>
</dbReference>
<dbReference type="InterPro" id="IPR035979">
    <property type="entry name" value="RBD_domain_sf"/>
</dbReference>
<dbReference type="GO" id="GO:0003676">
    <property type="term" value="F:nucleic acid binding"/>
    <property type="evidence" value="ECO:0007669"/>
    <property type="project" value="InterPro"/>
</dbReference>
<name>A0A0N5D430_THECL</name>
<feature type="region of interest" description="Disordered" evidence="1">
    <location>
        <begin position="447"/>
        <end position="491"/>
    </location>
</feature>
<dbReference type="WBParaSite" id="TCLT_0000770901-mRNA-1">
    <property type="protein sequence ID" value="TCLT_0000770901-mRNA-1"/>
    <property type="gene ID" value="TCLT_0000770901"/>
</dbReference>
<evidence type="ECO:0000313" key="4">
    <source>
        <dbReference type="WBParaSite" id="TCLT_0000770901-mRNA-1"/>
    </source>
</evidence>
<proteinExistence type="predicted"/>
<protein>
    <submittedName>
        <fullName evidence="4">RRM domain-containing protein</fullName>
    </submittedName>
</protein>
<dbReference type="AlphaFoldDB" id="A0A0N5D430"/>
<dbReference type="OMA" id="PIAYCAV"/>
<keyword evidence="3" id="KW-1185">Reference proteome</keyword>
<evidence type="ECO:0000313" key="2">
    <source>
        <dbReference type="EMBL" id="VDN05180.1"/>
    </source>
</evidence>